<dbReference type="OrthoDB" id="4152607at2759"/>
<dbReference type="RefSeq" id="XP_033670727.1">
    <property type="nucleotide sequence ID" value="XM_033805296.1"/>
</dbReference>
<feature type="region of interest" description="Disordered" evidence="1">
    <location>
        <begin position="528"/>
        <end position="655"/>
    </location>
</feature>
<sequence length="655" mass="74487">MGRSWMKPAPAAKTKSDKEAKREKARAQRRRMHARNLISQWQKNEMRAKVHSDPIEFETDRQKLVDHAKAVKYFRREKKLLKELLAYYGFSSSMLSERQKEKLEDSKWDTPKHLFRVASDISARHYQSTKGLDSKDIHVPAISCVKHDGKGLEKGIHHIANSLIEERDIISKLGHRLMWDDRNSDPFLSWTPSMLFVLVLGTARKARGERSIHITSVDTEQAQQAKIVKSEYKVERNADQSIALRLDNGTVTRAGSTKFYSAERLLRVTNARCWNNWKPGQVSKLTNDWYTGEWLSHGIVLSDKNSYRANLLDILDDELYDYHEQLVTAENEDMKSLYHRCVRARSLAFSVHNEATLLTIEELQKASRHAARFVVSGNDKEKQEELDSLVPPLHIFLSILGLKKRVRKDHLFMQWIRDHYTPSDITACDYSKTTKIANNLPEVMETLHLARDACIALLAPEIPAIHVWLADPDFDFDGQWLHQFPKEVKIKASRAGKPKLGEVPNFDKDGMALEVVVGREGWVVRREWKDEGEVEDEEEQGDGEEAQSQEDRSMDLEAMVSVEDEGEEAAAEKEGVDEEMVVDAPDEARARVTDEDEDEGEGGNEIPDVQMSGGDVRALGSSISEGDVTASDDDGGAKQKQPESEMAREEDMALV</sequence>
<dbReference type="EMBL" id="ML993587">
    <property type="protein sequence ID" value="KAF2169838.1"/>
    <property type="molecule type" value="Genomic_DNA"/>
</dbReference>
<protein>
    <submittedName>
        <fullName evidence="2">Uncharacterized protein</fullName>
    </submittedName>
</protein>
<reference evidence="2" key="1">
    <citation type="journal article" date="2020" name="Stud. Mycol.">
        <title>101 Dothideomycetes genomes: a test case for predicting lifestyles and emergence of pathogens.</title>
        <authorList>
            <person name="Haridas S."/>
            <person name="Albert R."/>
            <person name="Binder M."/>
            <person name="Bloem J."/>
            <person name="Labutti K."/>
            <person name="Salamov A."/>
            <person name="Andreopoulos B."/>
            <person name="Baker S."/>
            <person name="Barry K."/>
            <person name="Bills G."/>
            <person name="Bluhm B."/>
            <person name="Cannon C."/>
            <person name="Castanera R."/>
            <person name="Culley D."/>
            <person name="Daum C."/>
            <person name="Ezra D."/>
            <person name="Gonzalez J."/>
            <person name="Henrissat B."/>
            <person name="Kuo A."/>
            <person name="Liang C."/>
            <person name="Lipzen A."/>
            <person name="Lutzoni F."/>
            <person name="Magnuson J."/>
            <person name="Mondo S."/>
            <person name="Nolan M."/>
            <person name="Ohm R."/>
            <person name="Pangilinan J."/>
            <person name="Park H.-J."/>
            <person name="Ramirez L."/>
            <person name="Alfaro M."/>
            <person name="Sun H."/>
            <person name="Tritt A."/>
            <person name="Yoshinaga Y."/>
            <person name="Zwiers L.-H."/>
            <person name="Turgeon B."/>
            <person name="Goodwin S."/>
            <person name="Spatafora J."/>
            <person name="Crous P."/>
            <person name="Grigoriev I."/>
        </authorList>
    </citation>
    <scope>NUCLEOTIDE SEQUENCE</scope>
    <source>
        <strain evidence="2">ATCC 36951</strain>
    </source>
</reference>
<gene>
    <name evidence="2" type="ORF">M409DRAFT_20251</name>
</gene>
<feature type="compositionally biased region" description="Basic and acidic residues" evidence="1">
    <location>
        <begin position="14"/>
        <end position="26"/>
    </location>
</feature>
<feature type="region of interest" description="Disordered" evidence="1">
    <location>
        <begin position="1"/>
        <end position="30"/>
    </location>
</feature>
<dbReference type="AlphaFoldDB" id="A0A6A6CUI0"/>
<feature type="compositionally biased region" description="Acidic residues" evidence="1">
    <location>
        <begin position="562"/>
        <end position="585"/>
    </location>
</feature>
<dbReference type="GeneID" id="54558568"/>
<organism evidence="2 3">
    <name type="scientific">Zasmidium cellare ATCC 36951</name>
    <dbReference type="NCBI Taxonomy" id="1080233"/>
    <lineage>
        <taxon>Eukaryota</taxon>
        <taxon>Fungi</taxon>
        <taxon>Dikarya</taxon>
        <taxon>Ascomycota</taxon>
        <taxon>Pezizomycotina</taxon>
        <taxon>Dothideomycetes</taxon>
        <taxon>Dothideomycetidae</taxon>
        <taxon>Mycosphaerellales</taxon>
        <taxon>Mycosphaerellaceae</taxon>
        <taxon>Zasmidium</taxon>
    </lineage>
</organism>
<feature type="compositionally biased region" description="Acidic residues" evidence="1">
    <location>
        <begin position="532"/>
        <end position="548"/>
    </location>
</feature>
<evidence type="ECO:0000313" key="2">
    <source>
        <dbReference type="EMBL" id="KAF2169838.1"/>
    </source>
</evidence>
<evidence type="ECO:0000313" key="3">
    <source>
        <dbReference type="Proteomes" id="UP000799537"/>
    </source>
</evidence>
<accession>A0A6A6CUI0</accession>
<proteinExistence type="predicted"/>
<evidence type="ECO:0000256" key="1">
    <source>
        <dbReference type="SAM" id="MobiDB-lite"/>
    </source>
</evidence>
<feature type="compositionally biased region" description="Basic and acidic residues" evidence="1">
    <location>
        <begin position="635"/>
        <end position="655"/>
    </location>
</feature>
<dbReference type="Proteomes" id="UP000799537">
    <property type="component" value="Unassembled WGS sequence"/>
</dbReference>
<name>A0A6A6CUI0_ZASCE</name>
<keyword evidence="3" id="KW-1185">Reference proteome</keyword>